<evidence type="ECO:0000256" key="1">
    <source>
        <dbReference type="SAM" id="MobiDB-lite"/>
    </source>
</evidence>
<protein>
    <recommendedName>
        <fullName evidence="5">Pilus assembly protein</fullName>
    </recommendedName>
</protein>
<keyword evidence="2" id="KW-0812">Transmembrane</keyword>
<gene>
    <name evidence="3" type="ORF">MasN3_01320</name>
</gene>
<sequence length="115" mass="11485">MESPAHLKEYLMKKPICNKRCAGQGMTEYIIIVALIAVAAIAVYQLFGATVRNQTAGIAQEVAGQNGSDAIAKAGTAANKAATVAADANKNSLSTYGNQADAGKQGGGGGGSGGQ</sequence>
<evidence type="ECO:0000256" key="2">
    <source>
        <dbReference type="SAM" id="Phobius"/>
    </source>
</evidence>
<accession>A0ABM8C0F6</accession>
<organism evidence="3 4">
    <name type="scientific">Massilia varians</name>
    <dbReference type="NCBI Taxonomy" id="457921"/>
    <lineage>
        <taxon>Bacteria</taxon>
        <taxon>Pseudomonadati</taxon>
        <taxon>Pseudomonadota</taxon>
        <taxon>Betaproteobacteria</taxon>
        <taxon>Burkholderiales</taxon>
        <taxon>Oxalobacteraceae</taxon>
        <taxon>Telluria group</taxon>
        <taxon>Massilia</taxon>
    </lineage>
</organism>
<keyword evidence="2" id="KW-1133">Transmembrane helix</keyword>
<proteinExistence type="predicted"/>
<reference evidence="3" key="1">
    <citation type="submission" date="2022-11" db="EMBL/GenBank/DDBJ databases">
        <title>Isolation and characterization of PLA-degrading bacterium Massilia sp. from Antarctic soil.</title>
        <authorList>
            <person name="Sato K."/>
            <person name="Gomez-Fuentes C."/>
            <person name="Ahmad S.A."/>
            <person name="Zulkharnain A."/>
        </authorList>
    </citation>
    <scope>NUCLEOTIDE SEQUENCE</scope>
    <source>
        <strain evidence="3">N-3</strain>
    </source>
</reference>
<evidence type="ECO:0000313" key="3">
    <source>
        <dbReference type="EMBL" id="BDT56638.1"/>
    </source>
</evidence>
<dbReference type="Proteomes" id="UP001163336">
    <property type="component" value="Chromosome"/>
</dbReference>
<dbReference type="EMBL" id="AP026966">
    <property type="protein sequence ID" value="BDT56638.1"/>
    <property type="molecule type" value="Genomic_DNA"/>
</dbReference>
<feature type="region of interest" description="Disordered" evidence="1">
    <location>
        <begin position="96"/>
        <end position="115"/>
    </location>
</feature>
<evidence type="ECO:0008006" key="5">
    <source>
        <dbReference type="Google" id="ProtNLM"/>
    </source>
</evidence>
<feature type="compositionally biased region" description="Gly residues" evidence="1">
    <location>
        <begin position="104"/>
        <end position="115"/>
    </location>
</feature>
<feature type="transmembrane region" description="Helical" evidence="2">
    <location>
        <begin position="29"/>
        <end position="47"/>
    </location>
</feature>
<keyword evidence="4" id="KW-1185">Reference proteome</keyword>
<name>A0ABM8C0F6_9BURK</name>
<evidence type="ECO:0000313" key="4">
    <source>
        <dbReference type="Proteomes" id="UP001163336"/>
    </source>
</evidence>
<keyword evidence="2" id="KW-0472">Membrane</keyword>